<dbReference type="AlphaFoldDB" id="A0A804L3G4"/>
<sequence length="73" mass="9032">MFCRDCRHLYFQRGGRNNAFDVFYFLRRLQQRERKPDGEGIRKRKRRLYGEAPKLHLFSNLRTLPREMFLLLV</sequence>
<reference evidence="2" key="2">
    <citation type="submission" date="2021-05" db="UniProtKB">
        <authorList>
            <consortium name="EnsemblPlants"/>
        </authorList>
    </citation>
    <scope>IDENTIFICATION</scope>
    <source>
        <strain evidence="2">subsp. malaccensis</strain>
    </source>
</reference>
<dbReference type="EnsemblPlants" id="Ma11_t02510.1">
    <property type="protein sequence ID" value="Ma11_p02510.1"/>
    <property type="gene ID" value="Ma11_g02510"/>
</dbReference>
<name>A0A804L3G4_MUSAM</name>
<reference evidence="1" key="1">
    <citation type="submission" date="2021-03" db="EMBL/GenBank/DDBJ databases">
        <authorList>
            <consortium name="Genoscope - CEA"/>
            <person name="William W."/>
        </authorList>
    </citation>
    <scope>NUCLEOTIDE SEQUENCE</scope>
    <source>
        <strain evidence="1">Doubled-haploid Pahang</strain>
    </source>
</reference>
<keyword evidence="3" id="KW-1185">Reference proteome</keyword>
<accession>A0A804L3G4</accession>
<dbReference type="EMBL" id="HG996475">
    <property type="protein sequence ID" value="CAG1863340.1"/>
    <property type="molecule type" value="Genomic_DNA"/>
</dbReference>
<dbReference type="Gramene" id="Ma11_t02510.1">
    <property type="protein sequence ID" value="Ma11_p02510.1"/>
    <property type="gene ID" value="Ma11_g02510"/>
</dbReference>
<proteinExistence type="predicted"/>
<dbReference type="Proteomes" id="UP000012960">
    <property type="component" value="Unplaced"/>
</dbReference>
<protein>
    <submittedName>
        <fullName evidence="1">(wild Malaysian banana) hypothetical protein</fullName>
    </submittedName>
</protein>
<gene>
    <name evidence="1" type="ORF">GSMUA_22880.1</name>
</gene>
<evidence type="ECO:0000313" key="1">
    <source>
        <dbReference type="EMBL" id="CAG1863340.1"/>
    </source>
</evidence>
<evidence type="ECO:0000313" key="3">
    <source>
        <dbReference type="Proteomes" id="UP000012960"/>
    </source>
</evidence>
<evidence type="ECO:0000313" key="2">
    <source>
        <dbReference type="EnsemblPlants" id="Ma11_p02510.1"/>
    </source>
</evidence>
<dbReference type="InParanoid" id="A0A804L3G4"/>
<organism evidence="2 3">
    <name type="scientific">Musa acuminata subsp. malaccensis</name>
    <name type="common">Wild banana</name>
    <name type="synonym">Musa malaccensis</name>
    <dbReference type="NCBI Taxonomy" id="214687"/>
    <lineage>
        <taxon>Eukaryota</taxon>
        <taxon>Viridiplantae</taxon>
        <taxon>Streptophyta</taxon>
        <taxon>Embryophyta</taxon>
        <taxon>Tracheophyta</taxon>
        <taxon>Spermatophyta</taxon>
        <taxon>Magnoliopsida</taxon>
        <taxon>Liliopsida</taxon>
        <taxon>Zingiberales</taxon>
        <taxon>Musaceae</taxon>
        <taxon>Musa</taxon>
    </lineage>
</organism>